<dbReference type="Gene3D" id="3.10.100.10">
    <property type="entry name" value="Mannose-Binding Protein A, subunit A"/>
    <property type="match status" value="2"/>
</dbReference>
<proteinExistence type="predicted"/>
<dbReference type="Pfam" id="PF00059">
    <property type="entry name" value="Lectin_C"/>
    <property type="match status" value="2"/>
</dbReference>
<dbReference type="InterPro" id="IPR016187">
    <property type="entry name" value="CTDL_fold"/>
</dbReference>
<dbReference type="InterPro" id="IPR001304">
    <property type="entry name" value="C-type_lectin-like"/>
</dbReference>
<dbReference type="RefSeq" id="XP_017338116.1">
    <property type="nucleotide sequence ID" value="XM_017482627.3"/>
</dbReference>
<dbReference type="OMA" id="HENCGYL"/>
<name>A0A2D0S5S7_ICTPU</name>
<dbReference type="SMART" id="SM00034">
    <property type="entry name" value="CLECT"/>
    <property type="match status" value="2"/>
</dbReference>
<dbReference type="RefSeq" id="XP_017338114.1">
    <property type="nucleotide sequence ID" value="XM_017482625.3"/>
</dbReference>
<dbReference type="OrthoDB" id="6369810at2759"/>
<dbReference type="PANTHER" id="PTHR45784:SF3">
    <property type="entry name" value="C-TYPE LECTIN DOMAIN FAMILY 4 MEMBER K-LIKE-RELATED"/>
    <property type="match status" value="1"/>
</dbReference>
<dbReference type="Proteomes" id="UP000221080">
    <property type="component" value="Chromosome 13"/>
</dbReference>
<reference evidence="3" key="1">
    <citation type="journal article" date="2016" name="Nat. Commun.">
        <title>The channel catfish genome sequence provides insights into the evolution of scale formation in teleosts.</title>
        <authorList>
            <person name="Liu Z."/>
            <person name="Liu S."/>
            <person name="Yao J."/>
            <person name="Bao L."/>
            <person name="Zhang J."/>
            <person name="Li Y."/>
            <person name="Jiang C."/>
            <person name="Sun L."/>
            <person name="Wang R."/>
            <person name="Zhang Y."/>
            <person name="Zhou T."/>
            <person name="Zeng Q."/>
            <person name="Fu Q."/>
            <person name="Gao S."/>
            <person name="Li N."/>
            <person name="Koren S."/>
            <person name="Jiang Y."/>
            <person name="Zimin A."/>
            <person name="Xu P."/>
            <person name="Phillippy A.M."/>
            <person name="Geng X."/>
            <person name="Song L."/>
            <person name="Sun F."/>
            <person name="Li C."/>
            <person name="Wang X."/>
            <person name="Chen A."/>
            <person name="Jin Y."/>
            <person name="Yuan Z."/>
            <person name="Yang Y."/>
            <person name="Tan S."/>
            <person name="Peatman E."/>
            <person name="Lu J."/>
            <person name="Qin Z."/>
            <person name="Dunham R."/>
            <person name="Li Z."/>
            <person name="Sonstegard T."/>
            <person name="Feng J."/>
            <person name="Danzmann R.G."/>
            <person name="Schroeder S."/>
            <person name="Scheffler B."/>
            <person name="Duke M.V."/>
            <person name="Ballard L."/>
            <person name="Kucuktas H."/>
            <person name="Kaltenboeck L."/>
            <person name="Liu H."/>
            <person name="Armbruster J."/>
            <person name="Xie Y."/>
            <person name="Kirby M.L."/>
            <person name="Tian Y."/>
            <person name="Flanagan M.E."/>
            <person name="Mu W."/>
            <person name="Waldbieser G.C."/>
        </authorList>
    </citation>
    <scope>NUCLEOTIDE SEQUENCE [LARGE SCALE GENOMIC DNA]</scope>
    <source>
        <strain evidence="3">SDA103</strain>
    </source>
</reference>
<evidence type="ECO:0000256" key="1">
    <source>
        <dbReference type="ARBA" id="ARBA00023157"/>
    </source>
</evidence>
<dbReference type="GeneID" id="108273422"/>
<dbReference type="PROSITE" id="PS00615">
    <property type="entry name" value="C_TYPE_LECTIN_1"/>
    <property type="match status" value="1"/>
</dbReference>
<organism evidence="3 4">
    <name type="scientific">Ictalurus punctatus</name>
    <name type="common">Channel catfish</name>
    <name type="synonym">Silurus punctatus</name>
    <dbReference type="NCBI Taxonomy" id="7998"/>
    <lineage>
        <taxon>Eukaryota</taxon>
        <taxon>Metazoa</taxon>
        <taxon>Chordata</taxon>
        <taxon>Craniata</taxon>
        <taxon>Vertebrata</taxon>
        <taxon>Euteleostomi</taxon>
        <taxon>Actinopterygii</taxon>
        <taxon>Neopterygii</taxon>
        <taxon>Teleostei</taxon>
        <taxon>Ostariophysi</taxon>
        <taxon>Siluriformes</taxon>
        <taxon>Ictaluridae</taxon>
        <taxon>Ictalurus</taxon>
    </lineage>
</organism>
<gene>
    <name evidence="4 5" type="primary">LOC108273422</name>
</gene>
<reference evidence="4 5" key="2">
    <citation type="submission" date="2025-04" db="UniProtKB">
        <authorList>
            <consortium name="RefSeq"/>
        </authorList>
    </citation>
    <scope>IDENTIFICATION</scope>
    <source>
        <tissue evidence="4 5">Blood</tissue>
    </source>
</reference>
<evidence type="ECO:0000259" key="2">
    <source>
        <dbReference type="PROSITE" id="PS50041"/>
    </source>
</evidence>
<dbReference type="PROSITE" id="PS50041">
    <property type="entry name" value="C_TYPE_LECTIN_2"/>
    <property type="match status" value="2"/>
</dbReference>
<sequence length="315" mass="36304">MEQRLFITLLFTGVIHLVLSVPRKYYLIQQGETWDNALAYCRANHDDLAVIESDDNMIDLQSEAQMQQFTSSAWIGMYNDINSWRWSLGYEPVGSITMWALHWEQPDNGMGDEVCGGIDEWGWLDASCGLLLPSVCFDDRYSGTDRYISIPTTMTWYDAQQYCRQHHTDLASARNQTEQSIIQGKISRFSWIGLFRDFWKWVDGKNFSTIPWMAGKPNNALGHENCGYLYDGQASSALCTDIRPFFCYSLIKKKRHIKVKLMSSQDLSDPAVQATILEKIKQKLKDQGMAENITAKWREQPDGQVFHKEKKIILL</sequence>
<keyword evidence="3" id="KW-1185">Reference proteome</keyword>
<feature type="domain" description="C-type lectin" evidence="2">
    <location>
        <begin position="141"/>
        <end position="248"/>
    </location>
</feature>
<feature type="domain" description="C-type lectin" evidence="2">
    <location>
        <begin position="25"/>
        <end position="137"/>
    </location>
</feature>
<accession>A0A2D0S5S7</accession>
<protein>
    <submittedName>
        <fullName evidence="4 5">C-type lectin domain family 20 member A</fullName>
    </submittedName>
</protein>
<dbReference type="SUPFAM" id="SSF56436">
    <property type="entry name" value="C-type lectin-like"/>
    <property type="match status" value="2"/>
</dbReference>
<dbReference type="InterPro" id="IPR018378">
    <property type="entry name" value="C-type_lectin_CS"/>
</dbReference>
<dbReference type="PANTHER" id="PTHR45784">
    <property type="entry name" value="C-TYPE LECTIN DOMAIN FAMILY 20 MEMBER A-RELATED"/>
    <property type="match status" value="1"/>
</dbReference>
<evidence type="ECO:0000313" key="4">
    <source>
        <dbReference type="RefSeq" id="XP_017338114.1"/>
    </source>
</evidence>
<dbReference type="InterPro" id="IPR016186">
    <property type="entry name" value="C-type_lectin-like/link_sf"/>
</dbReference>
<evidence type="ECO:0000313" key="5">
    <source>
        <dbReference type="RefSeq" id="XP_017338116.1"/>
    </source>
</evidence>
<keyword evidence="1" id="KW-1015">Disulfide bond</keyword>
<evidence type="ECO:0000313" key="3">
    <source>
        <dbReference type="Proteomes" id="UP000221080"/>
    </source>
</evidence>
<dbReference type="AlphaFoldDB" id="A0A2D0S5S7"/>
<dbReference type="KEGG" id="ipu:108273422"/>